<evidence type="ECO:0000313" key="3">
    <source>
        <dbReference type="Proteomes" id="UP000520767"/>
    </source>
</evidence>
<proteinExistence type="predicted"/>
<organism evidence="2 3">
    <name type="scientific">Actinophytocola algeriensis</name>
    <dbReference type="NCBI Taxonomy" id="1768010"/>
    <lineage>
        <taxon>Bacteria</taxon>
        <taxon>Bacillati</taxon>
        <taxon>Actinomycetota</taxon>
        <taxon>Actinomycetes</taxon>
        <taxon>Pseudonocardiales</taxon>
        <taxon>Pseudonocardiaceae</taxon>
    </lineage>
</organism>
<dbReference type="EMBL" id="JACHJQ010000002">
    <property type="protein sequence ID" value="MBB4906174.1"/>
    <property type="molecule type" value="Genomic_DNA"/>
</dbReference>
<sequence>MTTVTGSADMNWVVCDNHETSPFYGNCYTHYGDNDTSELRMTTSSDGGRTWRPPAATGDHTGGSGGQPVVRTDGGATWSSSVLVAPLSHHRVAGGLKEYPLPSAEVDAEGTVYLVWCDRFDVAMYAPPGGLPVTGGPIPATRRGAA</sequence>
<comment type="caution">
    <text evidence="2">The sequence shown here is derived from an EMBL/GenBank/DDBJ whole genome shotgun (WGS) entry which is preliminary data.</text>
</comment>
<gene>
    <name evidence="2" type="ORF">FHR82_002391</name>
</gene>
<protein>
    <recommendedName>
        <fullName evidence="4">Exo-alpha-sialidase</fullName>
    </recommendedName>
</protein>
<evidence type="ECO:0008006" key="4">
    <source>
        <dbReference type="Google" id="ProtNLM"/>
    </source>
</evidence>
<evidence type="ECO:0000313" key="2">
    <source>
        <dbReference type="EMBL" id="MBB4906174.1"/>
    </source>
</evidence>
<feature type="region of interest" description="Disordered" evidence="1">
    <location>
        <begin position="39"/>
        <end position="66"/>
    </location>
</feature>
<evidence type="ECO:0000256" key="1">
    <source>
        <dbReference type="SAM" id="MobiDB-lite"/>
    </source>
</evidence>
<accession>A0A7W7Q3A9</accession>
<dbReference type="InterPro" id="IPR036278">
    <property type="entry name" value="Sialidase_sf"/>
</dbReference>
<dbReference type="RefSeq" id="WP_184810284.1">
    <property type="nucleotide sequence ID" value="NZ_JACHJQ010000002.1"/>
</dbReference>
<dbReference type="CDD" id="cd15482">
    <property type="entry name" value="Sialidase_non-viral"/>
    <property type="match status" value="1"/>
</dbReference>
<name>A0A7W7Q3A9_9PSEU</name>
<dbReference type="AlphaFoldDB" id="A0A7W7Q3A9"/>
<dbReference type="Proteomes" id="UP000520767">
    <property type="component" value="Unassembled WGS sequence"/>
</dbReference>
<keyword evidence="3" id="KW-1185">Reference proteome</keyword>
<dbReference type="SUPFAM" id="SSF50939">
    <property type="entry name" value="Sialidases"/>
    <property type="match status" value="1"/>
</dbReference>
<reference evidence="2 3" key="1">
    <citation type="submission" date="2020-08" db="EMBL/GenBank/DDBJ databases">
        <title>Genomic Encyclopedia of Type Strains, Phase III (KMG-III): the genomes of soil and plant-associated and newly described type strains.</title>
        <authorList>
            <person name="Whitman W."/>
        </authorList>
    </citation>
    <scope>NUCLEOTIDE SEQUENCE [LARGE SCALE GENOMIC DNA]</scope>
    <source>
        <strain evidence="2 3">CECT 8960</strain>
    </source>
</reference>